<dbReference type="AlphaFoldDB" id="A0A4R2RNN7"/>
<dbReference type="EMBL" id="SLXT01000033">
    <property type="protein sequence ID" value="TCP60805.1"/>
    <property type="molecule type" value="Genomic_DNA"/>
</dbReference>
<accession>A0A4R2RNN7</accession>
<protein>
    <submittedName>
        <fullName evidence="1">Uncharacterized protein</fullName>
    </submittedName>
</protein>
<organism evidence="1 2">
    <name type="scientific">Heliophilum fasciatum</name>
    <dbReference type="NCBI Taxonomy" id="35700"/>
    <lineage>
        <taxon>Bacteria</taxon>
        <taxon>Bacillati</taxon>
        <taxon>Bacillota</taxon>
        <taxon>Clostridia</taxon>
        <taxon>Eubacteriales</taxon>
        <taxon>Heliobacteriaceae</taxon>
        <taxon>Heliophilum</taxon>
    </lineage>
</organism>
<dbReference type="Proteomes" id="UP000294813">
    <property type="component" value="Unassembled WGS sequence"/>
</dbReference>
<proteinExistence type="predicted"/>
<gene>
    <name evidence="1" type="ORF">EDD73_1338</name>
</gene>
<comment type="caution">
    <text evidence="1">The sequence shown here is derived from an EMBL/GenBank/DDBJ whole genome shotgun (WGS) entry which is preliminary data.</text>
</comment>
<keyword evidence="2" id="KW-1185">Reference proteome</keyword>
<evidence type="ECO:0000313" key="1">
    <source>
        <dbReference type="EMBL" id="TCP60805.1"/>
    </source>
</evidence>
<evidence type="ECO:0000313" key="2">
    <source>
        <dbReference type="Proteomes" id="UP000294813"/>
    </source>
</evidence>
<dbReference type="RefSeq" id="WP_243116923.1">
    <property type="nucleotide sequence ID" value="NZ_JAOQNU010000034.1"/>
</dbReference>
<reference evidence="1 2" key="1">
    <citation type="submission" date="2019-03" db="EMBL/GenBank/DDBJ databases">
        <title>Genomic Encyclopedia of Type Strains, Phase IV (KMG-IV): sequencing the most valuable type-strain genomes for metagenomic binning, comparative biology and taxonomic classification.</title>
        <authorList>
            <person name="Goeker M."/>
        </authorList>
    </citation>
    <scope>NUCLEOTIDE SEQUENCE [LARGE SCALE GENOMIC DNA]</scope>
    <source>
        <strain evidence="1 2">DSM 11170</strain>
    </source>
</reference>
<name>A0A4R2RNN7_9FIRM</name>
<sequence>MDALDAQGKRYLLTLLSKISPAGISELETDTAILQTILPLPDHRRALEPDILLILGGRGSGKTKFFRLLGMAQGRQALIKKLGSRALADFNQTHWVNSLGRTKQKENRFPLQDSVSQFGAKATALDWRAFWVGLLLGSVLHYVKQDEGKSFSGVLCLDQLNEPLRLRLENHLNEIASWVPLVRDQFEGISALLDEVDERLLQSDQWLFITYDEIDRLTPGFTELVEPICGLLAFWLDRWRRWERIRPKIFLRTDLFSDEFLQFPDAAKLKAHQIRLEWTTPWLYQLLVRSMANVGMEEYLQSIPGLLSTKDPVLGWLPGTDEKLFQQLTEQMIGEYMGANPRRGSTFRWIPHHLQDADGRITPRSFLKLFALAAQREKESFNADQLPEARLLQPLSLQGALIEASKVRIQELCEGYPWLAAITPTLHGLEVPVEKKFLLQAIQDTKWEGEKNPPNHQPESILRYLIQLGIAEERLDTRINVPEIYLYGFGLKRRGGIKRPK</sequence>